<evidence type="ECO:0000313" key="2">
    <source>
        <dbReference type="Proteomes" id="UP000502823"/>
    </source>
</evidence>
<dbReference type="AlphaFoldDB" id="A0A6L2PGP7"/>
<dbReference type="Proteomes" id="UP000502823">
    <property type="component" value="Unassembled WGS sequence"/>
</dbReference>
<name>A0A6L2PGP7_COPFO</name>
<dbReference type="InParanoid" id="A0A6L2PGP7"/>
<sequence length="50" mass="5828">MGAYSYLQDPGNGYLLSTSQKGWNVLDLIWNTPQSELMRRWTEQATSYQE</sequence>
<evidence type="ECO:0000313" key="1">
    <source>
        <dbReference type="EMBL" id="GFG31654.1"/>
    </source>
</evidence>
<proteinExistence type="predicted"/>
<organism evidence="1 2">
    <name type="scientific">Coptotermes formosanus</name>
    <name type="common">Formosan subterranean termite</name>
    <dbReference type="NCBI Taxonomy" id="36987"/>
    <lineage>
        <taxon>Eukaryota</taxon>
        <taxon>Metazoa</taxon>
        <taxon>Ecdysozoa</taxon>
        <taxon>Arthropoda</taxon>
        <taxon>Hexapoda</taxon>
        <taxon>Insecta</taxon>
        <taxon>Pterygota</taxon>
        <taxon>Neoptera</taxon>
        <taxon>Polyneoptera</taxon>
        <taxon>Dictyoptera</taxon>
        <taxon>Blattodea</taxon>
        <taxon>Blattoidea</taxon>
        <taxon>Termitoidae</taxon>
        <taxon>Rhinotermitidae</taxon>
        <taxon>Coptotermes</taxon>
    </lineage>
</organism>
<accession>A0A6L2PGP7</accession>
<dbReference type="EMBL" id="BLKM01000328">
    <property type="protein sequence ID" value="GFG31654.1"/>
    <property type="molecule type" value="Genomic_DNA"/>
</dbReference>
<comment type="caution">
    <text evidence="1">The sequence shown here is derived from an EMBL/GenBank/DDBJ whole genome shotgun (WGS) entry which is preliminary data.</text>
</comment>
<gene>
    <name evidence="1" type="ORF">Cfor_10461</name>
</gene>
<reference evidence="2" key="1">
    <citation type="submission" date="2020-01" db="EMBL/GenBank/DDBJ databases">
        <title>Draft genome sequence of the Termite Coptotermes fromosanus.</title>
        <authorList>
            <person name="Itakura S."/>
            <person name="Yosikawa Y."/>
            <person name="Umezawa K."/>
        </authorList>
    </citation>
    <scope>NUCLEOTIDE SEQUENCE [LARGE SCALE GENOMIC DNA]</scope>
</reference>
<dbReference type="OrthoDB" id="9973935at2759"/>
<keyword evidence="2" id="KW-1185">Reference proteome</keyword>
<protein>
    <submittedName>
        <fullName evidence="1">Uncharacterized protein</fullName>
    </submittedName>
</protein>